<reference evidence="1 2" key="1">
    <citation type="journal article" date="2011" name="Genome Res.">
        <title>Phylogeny-wide analysis of social amoeba genomes highlights ancient origins for complex intercellular communication.</title>
        <authorList>
            <person name="Heidel A.J."/>
            <person name="Lawal H.M."/>
            <person name="Felder M."/>
            <person name="Schilde C."/>
            <person name="Helps N.R."/>
            <person name="Tunggal B."/>
            <person name="Rivero F."/>
            <person name="John U."/>
            <person name="Schleicher M."/>
            <person name="Eichinger L."/>
            <person name="Platzer M."/>
            <person name="Noegel A.A."/>
            <person name="Schaap P."/>
            <person name="Gloeckner G."/>
        </authorList>
    </citation>
    <scope>NUCLEOTIDE SEQUENCE [LARGE SCALE GENOMIC DNA]</scope>
    <source>
        <strain evidence="2">ATCC 26659 / Pp 5 / PN500</strain>
    </source>
</reference>
<dbReference type="EMBL" id="ADBJ01000004">
    <property type="protein sequence ID" value="EFA86097.1"/>
    <property type="molecule type" value="Genomic_DNA"/>
</dbReference>
<accession>D3AYS0</accession>
<organism evidence="1 2">
    <name type="scientific">Heterostelium pallidum (strain ATCC 26659 / Pp 5 / PN500)</name>
    <name type="common">Cellular slime mold</name>
    <name type="synonym">Polysphondylium pallidum</name>
    <dbReference type="NCBI Taxonomy" id="670386"/>
    <lineage>
        <taxon>Eukaryota</taxon>
        <taxon>Amoebozoa</taxon>
        <taxon>Evosea</taxon>
        <taxon>Eumycetozoa</taxon>
        <taxon>Dictyostelia</taxon>
        <taxon>Acytosteliales</taxon>
        <taxon>Acytosteliaceae</taxon>
        <taxon>Heterostelium</taxon>
    </lineage>
</organism>
<dbReference type="InParanoid" id="D3AYS0"/>
<evidence type="ECO:0000313" key="1">
    <source>
        <dbReference type="EMBL" id="EFA86097.1"/>
    </source>
</evidence>
<gene>
    <name evidence="1" type="ORF">PPL_01334</name>
</gene>
<dbReference type="AlphaFoldDB" id="D3AYS0"/>
<dbReference type="Proteomes" id="UP000001396">
    <property type="component" value="Unassembled WGS sequence"/>
</dbReference>
<comment type="caution">
    <text evidence="1">The sequence shown here is derived from an EMBL/GenBank/DDBJ whole genome shotgun (WGS) entry which is preliminary data.</text>
</comment>
<name>D3AYS0_HETP5</name>
<protein>
    <submittedName>
        <fullName evidence="1">Uncharacterized protein</fullName>
    </submittedName>
</protein>
<dbReference type="RefSeq" id="XP_020438203.1">
    <property type="nucleotide sequence ID" value="XM_020572345.1"/>
</dbReference>
<sequence>MINTICLFIHAMFRLLCRCRLWHVKMLYNVSMECDSESGDGGSVRLLLLPLLLLMLLYRYNININGNIINIIISIIFHY</sequence>
<proteinExistence type="predicted"/>
<keyword evidence="2" id="KW-1185">Reference proteome</keyword>
<dbReference type="GeneID" id="31356864"/>
<evidence type="ECO:0000313" key="2">
    <source>
        <dbReference type="Proteomes" id="UP000001396"/>
    </source>
</evidence>